<dbReference type="PANTHER" id="PTHR33453:SF34">
    <property type="entry name" value="RIBOSOME-INACTIVATING PROTEIN"/>
    <property type="match status" value="1"/>
</dbReference>
<evidence type="ECO:0000256" key="9">
    <source>
        <dbReference type="SAM" id="SignalP"/>
    </source>
</evidence>
<keyword evidence="6 8" id="KW-0611">Plant defense</keyword>
<dbReference type="GO" id="GO:0006952">
    <property type="term" value="P:defense response"/>
    <property type="evidence" value="ECO:0007669"/>
    <property type="project" value="UniProtKB-KW"/>
</dbReference>
<evidence type="ECO:0000256" key="7">
    <source>
        <dbReference type="ARBA" id="ARBA00023193"/>
    </source>
</evidence>
<dbReference type="RefSeq" id="XP_022156708.1">
    <property type="nucleotide sequence ID" value="XM_022301016.1"/>
</dbReference>
<name>A0A6J1DRC7_MOMCH</name>
<dbReference type="Pfam" id="PF00161">
    <property type="entry name" value="RIP"/>
    <property type="match status" value="1"/>
</dbReference>
<sequence length="286" mass="32063">MMKCLLLSFLIIAIFIGVPTAKGDVNFDLSTATAKTYTKFIEDFRATLPFSHKVYDIPLLYSTISDSRRFILLNLTSYAYETISVAIDVTNVYVVAYRTRDVSYFFKESPPEAYNILFKGTRKITLPYTGNYENLQTAAHKIRENIDLGLPALSSAITTLFYYNAQSAPSALLVLIQTTAEAARFKYIERHVAKYVATNFKPNLAIISLENQWSALSKQIFLAQNQGGKFRNPVDLIKPTGERFQVTNVDSDVVKGNIKLLLNSRASTADENFITTMTLLGESVVN</sequence>
<accession>A0A6J1DRC7</accession>
<dbReference type="InterPro" id="IPR017989">
    <property type="entry name" value="Ribosome_inactivat_1/2"/>
</dbReference>
<organism evidence="10 11">
    <name type="scientific">Momordica charantia</name>
    <name type="common">Bitter gourd</name>
    <name type="synonym">Balsam pear</name>
    <dbReference type="NCBI Taxonomy" id="3673"/>
    <lineage>
        <taxon>Eukaryota</taxon>
        <taxon>Viridiplantae</taxon>
        <taxon>Streptophyta</taxon>
        <taxon>Embryophyta</taxon>
        <taxon>Tracheophyta</taxon>
        <taxon>Spermatophyta</taxon>
        <taxon>Magnoliopsida</taxon>
        <taxon>eudicotyledons</taxon>
        <taxon>Gunneridae</taxon>
        <taxon>Pentapetalae</taxon>
        <taxon>rosids</taxon>
        <taxon>fabids</taxon>
        <taxon>Cucurbitales</taxon>
        <taxon>Cucurbitaceae</taxon>
        <taxon>Momordiceae</taxon>
        <taxon>Momordica</taxon>
    </lineage>
</organism>
<evidence type="ECO:0000256" key="5">
    <source>
        <dbReference type="ARBA" id="ARBA00022801"/>
    </source>
</evidence>
<dbReference type="GO" id="GO:0017148">
    <property type="term" value="P:negative regulation of translation"/>
    <property type="evidence" value="ECO:0007669"/>
    <property type="project" value="UniProtKB-KW"/>
</dbReference>
<proteinExistence type="inferred from homology"/>
<dbReference type="EC" id="3.2.2.22" evidence="3 8"/>
<keyword evidence="9" id="KW-0732">Signal</keyword>
<evidence type="ECO:0000256" key="4">
    <source>
        <dbReference type="ARBA" id="ARBA00022656"/>
    </source>
</evidence>
<dbReference type="PRINTS" id="PR00396">
    <property type="entry name" value="SHIGARICIN"/>
</dbReference>
<comment type="catalytic activity">
    <reaction evidence="1 8">
        <text>Endohydrolysis of the N-glycosidic bond at one specific adenosine on the 28S rRNA.</text>
        <dbReference type="EC" id="3.2.2.22"/>
    </reaction>
</comment>
<comment type="similarity">
    <text evidence="2">Belongs to the ribosome-inactivating protein family. Type 1 RIP subfamily.</text>
</comment>
<dbReference type="GO" id="GO:0090729">
    <property type="term" value="F:toxin activity"/>
    <property type="evidence" value="ECO:0007669"/>
    <property type="project" value="UniProtKB-KW"/>
</dbReference>
<keyword evidence="4 8" id="KW-0800">Toxin</keyword>
<dbReference type="PANTHER" id="PTHR33453">
    <property type="match status" value="1"/>
</dbReference>
<dbReference type="AlphaFoldDB" id="A0A6J1DRC7"/>
<dbReference type="PROSITE" id="PS00275">
    <property type="entry name" value="SHIGA_RICIN"/>
    <property type="match status" value="1"/>
</dbReference>
<feature type="signal peptide" evidence="9">
    <location>
        <begin position="1"/>
        <end position="23"/>
    </location>
</feature>
<evidence type="ECO:0000313" key="10">
    <source>
        <dbReference type="Proteomes" id="UP000504603"/>
    </source>
</evidence>
<evidence type="ECO:0000256" key="1">
    <source>
        <dbReference type="ARBA" id="ARBA00000237"/>
    </source>
</evidence>
<gene>
    <name evidence="11" type="primary">LOC111023553</name>
</gene>
<feature type="chain" id="PRO_5026894541" description="rRNA N-glycosylase" evidence="9">
    <location>
        <begin position="24"/>
        <end position="286"/>
    </location>
</feature>
<dbReference type="InterPro" id="IPR016138">
    <property type="entry name" value="Ribosome_inactivat_prot_sub1"/>
</dbReference>
<dbReference type="Proteomes" id="UP000504603">
    <property type="component" value="Unplaced"/>
</dbReference>
<keyword evidence="10" id="KW-1185">Reference proteome</keyword>
<dbReference type="KEGG" id="mcha:111023553"/>
<protein>
    <recommendedName>
        <fullName evidence="3 8">rRNA N-glycosylase</fullName>
        <ecNumber evidence="3 8">3.2.2.22</ecNumber>
    </recommendedName>
</protein>
<dbReference type="Gene3D" id="3.40.420.10">
    <property type="entry name" value="Ricin (A subunit), domain 1"/>
    <property type="match status" value="1"/>
</dbReference>
<dbReference type="InterPro" id="IPR017988">
    <property type="entry name" value="Ribosome_inactivat_prot_CS"/>
</dbReference>
<evidence type="ECO:0000256" key="3">
    <source>
        <dbReference type="ARBA" id="ARBA00012001"/>
    </source>
</evidence>
<dbReference type="OrthoDB" id="1704365at2759"/>
<reference evidence="11" key="1">
    <citation type="submission" date="2025-08" db="UniProtKB">
        <authorList>
            <consortium name="RefSeq"/>
        </authorList>
    </citation>
    <scope>IDENTIFICATION</scope>
    <source>
        <strain evidence="11">OHB3-1</strain>
    </source>
</reference>
<dbReference type="GO" id="GO:0030598">
    <property type="term" value="F:rRNA N-glycosylase activity"/>
    <property type="evidence" value="ECO:0007669"/>
    <property type="project" value="UniProtKB-EC"/>
</dbReference>
<dbReference type="InterPro" id="IPR001574">
    <property type="entry name" value="Ribosome_inactivat_prot"/>
</dbReference>
<dbReference type="InterPro" id="IPR016139">
    <property type="entry name" value="Ribosome_inactivat_prot_sub2"/>
</dbReference>
<dbReference type="SUPFAM" id="SSF56371">
    <property type="entry name" value="Ribosome inactivating proteins (RIP)"/>
    <property type="match status" value="1"/>
</dbReference>
<evidence type="ECO:0000256" key="6">
    <source>
        <dbReference type="ARBA" id="ARBA00022821"/>
    </source>
</evidence>
<evidence type="ECO:0000256" key="2">
    <source>
        <dbReference type="ARBA" id="ARBA00008544"/>
    </source>
</evidence>
<dbReference type="GeneID" id="111023553"/>
<dbReference type="InterPro" id="IPR036041">
    <property type="entry name" value="Ribosome-inact_prot_sf"/>
</dbReference>
<keyword evidence="7 8" id="KW-0652">Protein synthesis inhibitor</keyword>
<evidence type="ECO:0000256" key="8">
    <source>
        <dbReference type="RuleBase" id="RU004915"/>
    </source>
</evidence>
<evidence type="ECO:0000313" key="11">
    <source>
        <dbReference type="RefSeq" id="XP_022156708.1"/>
    </source>
</evidence>
<dbReference type="RefSeq" id="NP_001406539.1">
    <property type="nucleotide sequence ID" value="NM_001419610.1"/>
</dbReference>
<dbReference type="SMR" id="A0A6J1DRC7"/>
<keyword evidence="5 8" id="KW-0378">Hydrolase</keyword>
<dbReference type="Gene3D" id="4.10.470.10">
    <property type="entry name" value="Ricin (A Subunit), domain 2"/>
    <property type="match status" value="1"/>
</dbReference>